<reference evidence="1 2" key="1">
    <citation type="journal article" date="2017" name="Int. J. Syst. Evol. Microbiol.">
        <title>Mucilaginibacterpsychrotolerans sp. nov., isolated from peatlands.</title>
        <authorList>
            <person name="Deng Y."/>
            <person name="Shen L."/>
            <person name="Xu B."/>
            <person name="Liu Y."/>
            <person name="Gu Z."/>
            <person name="Liu H."/>
            <person name="Zhou Y."/>
        </authorList>
    </citation>
    <scope>NUCLEOTIDE SEQUENCE [LARGE SCALE GENOMIC DNA]</scope>
    <source>
        <strain evidence="1 2">NH7-4</strain>
    </source>
</reference>
<name>A0A4Y8SDU3_9SPHI</name>
<dbReference type="AlphaFoldDB" id="A0A4Y8SDU3"/>
<protein>
    <submittedName>
        <fullName evidence="1">Uncharacterized protein</fullName>
    </submittedName>
</protein>
<gene>
    <name evidence="1" type="ORF">E2R66_12615</name>
</gene>
<accession>A0A4Y8SDU3</accession>
<proteinExistence type="predicted"/>
<dbReference type="Proteomes" id="UP000297540">
    <property type="component" value="Unassembled WGS sequence"/>
</dbReference>
<organism evidence="1 2">
    <name type="scientific">Mucilaginibacter psychrotolerans</name>
    <dbReference type="NCBI Taxonomy" id="1524096"/>
    <lineage>
        <taxon>Bacteria</taxon>
        <taxon>Pseudomonadati</taxon>
        <taxon>Bacteroidota</taxon>
        <taxon>Sphingobacteriia</taxon>
        <taxon>Sphingobacteriales</taxon>
        <taxon>Sphingobacteriaceae</taxon>
        <taxon>Mucilaginibacter</taxon>
    </lineage>
</organism>
<sequence length="67" mass="7369">MERLKINIDRGPAALTDGLMATGEIFEQKLQGKNSSKIANKIGVTLISLIQQLKFATSNFKPKEHGK</sequence>
<evidence type="ECO:0000313" key="2">
    <source>
        <dbReference type="Proteomes" id="UP000297540"/>
    </source>
</evidence>
<evidence type="ECO:0000313" key="1">
    <source>
        <dbReference type="EMBL" id="TFF37273.1"/>
    </source>
</evidence>
<keyword evidence="2" id="KW-1185">Reference proteome</keyword>
<comment type="caution">
    <text evidence="1">The sequence shown here is derived from an EMBL/GenBank/DDBJ whole genome shotgun (WGS) entry which is preliminary data.</text>
</comment>
<dbReference type="RefSeq" id="WP_133231290.1">
    <property type="nucleotide sequence ID" value="NZ_SOZE01000011.1"/>
</dbReference>
<dbReference type="EMBL" id="SOZE01000011">
    <property type="protein sequence ID" value="TFF37273.1"/>
    <property type="molecule type" value="Genomic_DNA"/>
</dbReference>